<evidence type="ECO:0000313" key="2">
    <source>
        <dbReference type="EMBL" id="EFO3163936.1"/>
    </source>
</evidence>
<dbReference type="InterPro" id="IPR011009">
    <property type="entry name" value="Kinase-like_dom_sf"/>
</dbReference>
<protein>
    <submittedName>
        <fullName evidence="2">Serine/threonine protein kinase</fullName>
    </submittedName>
</protein>
<evidence type="ECO:0000313" key="3">
    <source>
        <dbReference type="Proteomes" id="UP000735456"/>
    </source>
</evidence>
<dbReference type="InterPro" id="IPR000719">
    <property type="entry name" value="Prot_kinase_dom"/>
</dbReference>
<keyword evidence="2" id="KW-0723">Serine/threonine-protein kinase</keyword>
<dbReference type="PANTHER" id="PTHR24361">
    <property type="entry name" value="MITOGEN-ACTIVATED KINASE KINASE KINASE"/>
    <property type="match status" value="1"/>
</dbReference>
<keyword evidence="2" id="KW-0808">Transferase</keyword>
<dbReference type="Gene3D" id="3.30.200.20">
    <property type="entry name" value="Phosphorylase Kinase, domain 1"/>
    <property type="match status" value="1"/>
</dbReference>
<name>A0A9P2I821_ECOLX</name>
<proteinExistence type="predicted"/>
<dbReference type="Pfam" id="PF00069">
    <property type="entry name" value="Pkinase"/>
    <property type="match status" value="1"/>
</dbReference>
<dbReference type="EMBL" id="AATQVU010000002">
    <property type="protein sequence ID" value="EFO3163936.1"/>
    <property type="molecule type" value="Genomic_DNA"/>
</dbReference>
<dbReference type="Gene3D" id="1.10.510.10">
    <property type="entry name" value="Transferase(Phosphotransferase) domain 1"/>
    <property type="match status" value="1"/>
</dbReference>
<dbReference type="InterPro" id="IPR053235">
    <property type="entry name" value="Ser_Thr_kinase"/>
</dbReference>
<reference evidence="2" key="1">
    <citation type="submission" date="2018-06" db="EMBL/GenBank/DDBJ databases">
        <authorList>
            <consortium name="GenomeTrakr network: Whole genome sequencing for foodborne pathogen traceback"/>
        </authorList>
    </citation>
    <scope>NUCLEOTIDE SEQUENCE</scope>
    <source>
        <strain evidence="2">PSU-0700</strain>
    </source>
</reference>
<feature type="domain" description="Protein kinase" evidence="1">
    <location>
        <begin position="10"/>
        <end position="255"/>
    </location>
</feature>
<dbReference type="SUPFAM" id="SSF56112">
    <property type="entry name" value="Protein kinase-like (PK-like)"/>
    <property type="match status" value="1"/>
</dbReference>
<dbReference type="Proteomes" id="UP000735456">
    <property type="component" value="Unassembled WGS sequence"/>
</dbReference>
<dbReference type="CDD" id="cd14014">
    <property type="entry name" value="STKc_PknB_like"/>
    <property type="match status" value="1"/>
</dbReference>
<evidence type="ECO:0000259" key="1">
    <source>
        <dbReference type="PROSITE" id="PS50011"/>
    </source>
</evidence>
<dbReference type="GO" id="GO:0005524">
    <property type="term" value="F:ATP binding"/>
    <property type="evidence" value="ECO:0007669"/>
    <property type="project" value="InterPro"/>
</dbReference>
<sequence>MTNFTLPARYKRTEEEASGGFGCVIKCLDTHLERFVAIKSISNPDDSPRMMDELSALMKLRSKHVVELYDVINYQGKGIAIVEEYVDGPSLLEIEDRILNSEDLIKILWQISSGISEIHSHDIIHRDIKPGNMKIDSEGVVKIYDFGLSRNVDEANTIGFKGTPTYAAPELFLHQVAFTKSIDTYAFAVTAMFLAKTPLPPEMRVLPKKLLSNPFDNSNIQLPTQVKELLFQCLDTNPCERPDMADVCQTLKKFVLYNSHRALLISDNTPPVIISSTNKSAAFNNSGVGTIEVKYTGSEFYISSLSGEVYVNNIAAKQYNILPDSCVIILGESSRPRKERVFITFDLSHPEVVL</sequence>
<dbReference type="AlphaFoldDB" id="A0A9P2I821"/>
<dbReference type="GO" id="GO:0005737">
    <property type="term" value="C:cytoplasm"/>
    <property type="evidence" value="ECO:0007669"/>
    <property type="project" value="TreeGrafter"/>
</dbReference>
<accession>A0A9P2I821</accession>
<organism evidence="2 3">
    <name type="scientific">Escherichia coli O8</name>
    <dbReference type="NCBI Taxonomy" id="1010796"/>
    <lineage>
        <taxon>Bacteria</taxon>
        <taxon>Pseudomonadati</taxon>
        <taxon>Pseudomonadota</taxon>
        <taxon>Gammaproteobacteria</taxon>
        <taxon>Enterobacterales</taxon>
        <taxon>Enterobacteriaceae</taxon>
        <taxon>Escherichia</taxon>
    </lineage>
</organism>
<gene>
    <name evidence="2" type="ORF">DP913_02530</name>
</gene>
<comment type="caution">
    <text evidence="2">The sequence shown here is derived from an EMBL/GenBank/DDBJ whole genome shotgun (WGS) entry which is preliminary data.</text>
</comment>
<dbReference type="GO" id="GO:0004674">
    <property type="term" value="F:protein serine/threonine kinase activity"/>
    <property type="evidence" value="ECO:0007669"/>
    <property type="project" value="UniProtKB-KW"/>
</dbReference>
<keyword evidence="2" id="KW-0418">Kinase</keyword>
<dbReference type="PROSITE" id="PS50011">
    <property type="entry name" value="PROTEIN_KINASE_DOM"/>
    <property type="match status" value="1"/>
</dbReference>
<dbReference type="SMART" id="SM00220">
    <property type="entry name" value="S_TKc"/>
    <property type="match status" value="1"/>
</dbReference>